<reference evidence="3 4" key="1">
    <citation type="journal article" date="2010" name="Cell Res.">
        <title>Complete genome sequence of the rifamycin SV-producing Amycolatopsis mediterranei U32 revealed its genetic characteristics in phylogeny and metabolism.</title>
        <authorList>
            <person name="Zhao W."/>
            <person name="Zhong Y."/>
            <person name="Yuan H."/>
            <person name="Wang J."/>
            <person name="Zheng H."/>
            <person name="Wang Y."/>
            <person name="Cen X."/>
            <person name="Xu F."/>
            <person name="Bai J."/>
            <person name="Han X."/>
            <person name="Lu G."/>
            <person name="Zhu Y."/>
            <person name="Shao Z."/>
            <person name="Yan H."/>
            <person name="Li C."/>
            <person name="Peng N."/>
            <person name="Zhang Z."/>
            <person name="Zhang Y."/>
            <person name="Lin W."/>
            <person name="Fan Y."/>
            <person name="Qin Z."/>
            <person name="Hu Y."/>
            <person name="Zhu B."/>
            <person name="Wang S."/>
            <person name="Ding X."/>
            <person name="Zhao G.P."/>
        </authorList>
    </citation>
    <scope>NUCLEOTIDE SEQUENCE [LARGE SCALE GENOMIC DNA]</scope>
    <source>
        <strain evidence="4">U-32</strain>
    </source>
</reference>
<organism evidence="3 4">
    <name type="scientific">Amycolatopsis mediterranei (strain U-32)</name>
    <dbReference type="NCBI Taxonomy" id="749927"/>
    <lineage>
        <taxon>Bacteria</taxon>
        <taxon>Bacillati</taxon>
        <taxon>Actinomycetota</taxon>
        <taxon>Actinomycetes</taxon>
        <taxon>Pseudonocardiales</taxon>
        <taxon>Pseudonocardiaceae</taxon>
        <taxon>Amycolatopsis</taxon>
    </lineage>
</organism>
<feature type="region of interest" description="Disordered" evidence="1">
    <location>
        <begin position="181"/>
        <end position="228"/>
    </location>
</feature>
<dbReference type="InterPro" id="IPR001466">
    <property type="entry name" value="Beta-lactam-related"/>
</dbReference>
<name>A0A0H3DFT8_AMYMU</name>
<evidence type="ECO:0000313" key="4">
    <source>
        <dbReference type="Proteomes" id="UP000000328"/>
    </source>
</evidence>
<dbReference type="eggNOG" id="COG1680">
    <property type="taxonomic scope" value="Bacteria"/>
</dbReference>
<sequence>MTDALAAQRPLWEPGTRHGYHALTYGWLVGEVVRRITGRSLGPFFRDEIARPFGLDFHIGLPEDDLHRVARLVQRPPDFSRAAGLDPSLPPEPMRELVTAMIDPNSLTRRAHACVDPPFDHDHPAEQTAEIPATNGICTARALPRFYAALIGEVGDHRILDPQTLAAATTPQVTGPDLVHCNRSTSASASGCPRQGPRGTRRPRSVSRDSAAPSVTPTRRQAWRSATS</sequence>
<dbReference type="PATRIC" id="fig|749927.5.peg.7647"/>
<dbReference type="SUPFAM" id="SSF56601">
    <property type="entry name" value="beta-lactamase/transpeptidase-like"/>
    <property type="match status" value="1"/>
</dbReference>
<dbReference type="GeneID" id="92874988"/>
<dbReference type="KEGG" id="amd:AMED_7353"/>
<dbReference type="Gene3D" id="3.40.710.10">
    <property type="entry name" value="DD-peptidase/beta-lactamase superfamily"/>
    <property type="match status" value="1"/>
</dbReference>
<protein>
    <submittedName>
        <fullName evidence="3">Beta-lactamase-like protein</fullName>
    </submittedName>
</protein>
<dbReference type="OrthoDB" id="3422781at2"/>
<feature type="compositionally biased region" description="Polar residues" evidence="1">
    <location>
        <begin position="213"/>
        <end position="228"/>
    </location>
</feature>
<dbReference type="RefSeq" id="WP_013229110.1">
    <property type="nucleotide sequence ID" value="NC_014318.1"/>
</dbReference>
<dbReference type="HOGENOM" id="CLU_1212753_0_0_11"/>
<dbReference type="InterPro" id="IPR012338">
    <property type="entry name" value="Beta-lactam/transpept-like"/>
</dbReference>
<dbReference type="AlphaFoldDB" id="A0A0H3DFT8"/>
<dbReference type="PANTHER" id="PTHR43319">
    <property type="entry name" value="BETA-LACTAMASE-RELATED"/>
    <property type="match status" value="1"/>
</dbReference>
<accession>A0A0H3DFT8</accession>
<evidence type="ECO:0000256" key="1">
    <source>
        <dbReference type="SAM" id="MobiDB-lite"/>
    </source>
</evidence>
<feature type="domain" description="Beta-lactamase-related" evidence="2">
    <location>
        <begin position="1"/>
        <end position="179"/>
    </location>
</feature>
<dbReference type="EMBL" id="CP002000">
    <property type="protein sequence ID" value="ADJ49067.1"/>
    <property type="molecule type" value="Genomic_DNA"/>
</dbReference>
<evidence type="ECO:0000259" key="2">
    <source>
        <dbReference type="Pfam" id="PF00144"/>
    </source>
</evidence>
<dbReference type="InterPro" id="IPR052907">
    <property type="entry name" value="Beta-lactamase/esterase"/>
</dbReference>
<proteinExistence type="predicted"/>
<dbReference type="Proteomes" id="UP000000328">
    <property type="component" value="Chromosome"/>
</dbReference>
<gene>
    <name evidence="3" type="ordered locus">AMED_7353</name>
</gene>
<dbReference type="PANTHER" id="PTHR43319:SF3">
    <property type="entry name" value="BETA-LACTAMASE-RELATED DOMAIN-CONTAINING PROTEIN"/>
    <property type="match status" value="1"/>
</dbReference>
<evidence type="ECO:0000313" key="3">
    <source>
        <dbReference type="EMBL" id="ADJ49067.1"/>
    </source>
</evidence>
<dbReference type="Pfam" id="PF00144">
    <property type="entry name" value="Beta-lactamase"/>
    <property type="match status" value="1"/>
</dbReference>